<protein>
    <recommendedName>
        <fullName evidence="3">DUF7745 domain-containing protein</fullName>
    </recommendedName>
</protein>
<sequence length="631" mass="73541">MASSSQSTEKVQNAKLWSESAPSPVPSQNDVSEARASSLPPLDLNKIEVRMNGLEGLSNGWKSLPDQVKVRFEEKYGRIATLMRVKVQIPALKAILSVWNPKYGVFSFNDIDMVPTVEEYQALLGIPYSLQNQIYLHLEHRQTWKRLTHLLGIPSEEAKSKEIVKGNTHGWYWTYLQKWLDQYLQEKQWDQASVILALGIYGLILFPGPLGIITCNAVEVFWTVERQGINPIPAILAETLLTLTYCRRQGKGSIKCCSQLLYLWIVSHICPVETKGLTWYLDQPPIERMTRLVISPKNEQQWWERILSFNSHNYCWRKLWMSGQPVLIGTGGNQSVSLIGVTGYTSYTPALVMRQFGSTQSVINIEEYHQGHFYHELKEEEGLKMARKSWENITLMERSPKGPSASGDYLKWRTDRDREHSTVEFKDSNPLRDVLLEETNDHLDDSLRKANTENSQLQEQIKQLEGQQQKLKRKIRRLKEEARAERMGFEEQEVQWEKERSSFQAEIKEVKVQNSKLREKMKYQEVLVEEYKQENKKKKLELKGQAQLINDILEECAKERKEKEKQTALYQELKENVGQLERTIARGKQELLPEFEYALKAFDPTKQEERLYEYLRRCHLIIKNLPEPRPI</sequence>
<dbReference type="InterPro" id="IPR056647">
    <property type="entry name" value="DUF7745"/>
</dbReference>
<proteinExistence type="predicted"/>
<evidence type="ECO:0000256" key="1">
    <source>
        <dbReference type="SAM" id="Coils"/>
    </source>
</evidence>
<evidence type="ECO:0000313" key="4">
    <source>
        <dbReference type="EMBL" id="KAJ9130458.1"/>
    </source>
</evidence>
<feature type="region of interest" description="Disordered" evidence="2">
    <location>
        <begin position="1"/>
        <end position="36"/>
    </location>
</feature>
<reference evidence="4 5" key="1">
    <citation type="journal article" date="2023" name="Plant Biotechnol. J.">
        <title>Chromosome-level wild Hevea brasiliensis genome provides new tools for genomic-assisted breeding and valuable loci to elevate rubber yield.</title>
        <authorList>
            <person name="Cheng H."/>
            <person name="Song X."/>
            <person name="Hu Y."/>
            <person name="Wu T."/>
            <person name="Yang Q."/>
            <person name="An Z."/>
            <person name="Feng S."/>
            <person name="Deng Z."/>
            <person name="Wu W."/>
            <person name="Zeng X."/>
            <person name="Tu M."/>
            <person name="Wang X."/>
            <person name="Huang H."/>
        </authorList>
    </citation>
    <scope>NUCLEOTIDE SEQUENCE [LARGE SCALE GENOMIC DNA]</scope>
    <source>
        <strain evidence="4">MT/VB/25A 57/8</strain>
    </source>
</reference>
<dbReference type="Proteomes" id="UP001174677">
    <property type="component" value="Unassembled WGS sequence"/>
</dbReference>
<keyword evidence="5" id="KW-1185">Reference proteome</keyword>
<feature type="domain" description="DUF7745" evidence="3">
    <location>
        <begin position="63"/>
        <end position="415"/>
    </location>
</feature>
<comment type="caution">
    <text evidence="4">The sequence shown here is derived from an EMBL/GenBank/DDBJ whole genome shotgun (WGS) entry which is preliminary data.</text>
</comment>
<organism evidence="4 5">
    <name type="scientific">Hevea brasiliensis</name>
    <name type="common">Para rubber tree</name>
    <name type="synonym">Siphonia brasiliensis</name>
    <dbReference type="NCBI Taxonomy" id="3981"/>
    <lineage>
        <taxon>Eukaryota</taxon>
        <taxon>Viridiplantae</taxon>
        <taxon>Streptophyta</taxon>
        <taxon>Embryophyta</taxon>
        <taxon>Tracheophyta</taxon>
        <taxon>Spermatophyta</taxon>
        <taxon>Magnoliopsida</taxon>
        <taxon>eudicotyledons</taxon>
        <taxon>Gunneridae</taxon>
        <taxon>Pentapetalae</taxon>
        <taxon>rosids</taxon>
        <taxon>fabids</taxon>
        <taxon>Malpighiales</taxon>
        <taxon>Euphorbiaceae</taxon>
        <taxon>Crotonoideae</taxon>
        <taxon>Micrandreae</taxon>
        <taxon>Hevea</taxon>
    </lineage>
</organism>
<dbReference type="PANTHER" id="PTHR48200:SF1">
    <property type="entry name" value="AMINOTRANSFERASE-LIKE PLANT MOBILE DOMAIN-CONTAINING PROTEIN"/>
    <property type="match status" value="1"/>
</dbReference>
<feature type="compositionally biased region" description="Polar residues" evidence="2">
    <location>
        <begin position="1"/>
        <end position="11"/>
    </location>
</feature>
<evidence type="ECO:0000313" key="5">
    <source>
        <dbReference type="Proteomes" id="UP001174677"/>
    </source>
</evidence>
<keyword evidence="1" id="KW-0175">Coiled coil</keyword>
<dbReference type="Pfam" id="PF24924">
    <property type="entry name" value="DUF7745"/>
    <property type="match status" value="1"/>
</dbReference>
<evidence type="ECO:0000256" key="2">
    <source>
        <dbReference type="SAM" id="MobiDB-lite"/>
    </source>
</evidence>
<accession>A0ABQ9KA90</accession>
<gene>
    <name evidence="4" type="ORF">P3X46_034527</name>
</gene>
<name>A0ABQ9KA90_HEVBR</name>
<evidence type="ECO:0000259" key="3">
    <source>
        <dbReference type="Pfam" id="PF24924"/>
    </source>
</evidence>
<dbReference type="EMBL" id="JARPOI010000056">
    <property type="protein sequence ID" value="KAJ9130458.1"/>
    <property type="molecule type" value="Genomic_DNA"/>
</dbReference>
<dbReference type="PANTHER" id="PTHR48200">
    <property type="entry name" value="PROTEIN, PUTATIVE-RELATED"/>
    <property type="match status" value="1"/>
</dbReference>
<feature type="coiled-coil region" evidence="1">
    <location>
        <begin position="440"/>
        <end position="590"/>
    </location>
</feature>